<keyword evidence="1" id="KW-0677">Repeat</keyword>
<organism evidence="3 4">
    <name type="scientific">Arabidopsis suecica</name>
    <name type="common">Swedish thale-cress</name>
    <name type="synonym">Cardaminopsis suecica</name>
    <dbReference type="NCBI Taxonomy" id="45249"/>
    <lineage>
        <taxon>Eukaryota</taxon>
        <taxon>Viridiplantae</taxon>
        <taxon>Streptophyta</taxon>
        <taxon>Embryophyta</taxon>
        <taxon>Tracheophyta</taxon>
        <taxon>Spermatophyta</taxon>
        <taxon>Magnoliopsida</taxon>
        <taxon>eudicotyledons</taxon>
        <taxon>Gunneridae</taxon>
        <taxon>Pentapetalae</taxon>
        <taxon>rosids</taxon>
        <taxon>malvids</taxon>
        <taxon>Brassicales</taxon>
        <taxon>Brassicaceae</taxon>
        <taxon>Camelineae</taxon>
        <taxon>Arabidopsis</taxon>
    </lineage>
</organism>
<comment type="caution">
    <text evidence="3">The sequence shown here is derived from an EMBL/GenBank/DDBJ whole genome shotgun (WGS) entry which is preliminary data.</text>
</comment>
<dbReference type="InterPro" id="IPR004146">
    <property type="entry name" value="DC1"/>
</dbReference>
<reference evidence="3 4" key="1">
    <citation type="submission" date="2020-12" db="EMBL/GenBank/DDBJ databases">
        <title>Concerted genomic and epigenomic changes stabilize Arabidopsis allopolyploids.</title>
        <authorList>
            <person name="Chen Z."/>
        </authorList>
    </citation>
    <scope>NUCLEOTIDE SEQUENCE [LARGE SCALE GENOMIC DNA]</scope>
    <source>
        <strain evidence="3">As9502</strain>
        <tissue evidence="3">Leaf</tissue>
    </source>
</reference>
<feature type="domain" description="DC1" evidence="2">
    <location>
        <begin position="364"/>
        <end position="416"/>
    </location>
</feature>
<feature type="domain" description="DC1" evidence="2">
    <location>
        <begin position="305"/>
        <end position="355"/>
    </location>
</feature>
<dbReference type="AlphaFoldDB" id="A0A8T1ZVS5"/>
<dbReference type="EMBL" id="JAEFBJ010000010">
    <property type="protein sequence ID" value="KAG7564020.1"/>
    <property type="molecule type" value="Genomic_DNA"/>
</dbReference>
<proteinExistence type="predicted"/>
<evidence type="ECO:0000259" key="2">
    <source>
        <dbReference type="Pfam" id="PF03107"/>
    </source>
</evidence>
<feature type="domain" description="DC1" evidence="2">
    <location>
        <begin position="425"/>
        <end position="474"/>
    </location>
</feature>
<dbReference type="InterPro" id="IPR053192">
    <property type="entry name" value="Vacuole_Formation_Reg"/>
</dbReference>
<dbReference type="Pfam" id="PF03107">
    <property type="entry name" value="C1_2"/>
    <property type="match status" value="5"/>
</dbReference>
<dbReference type="OrthoDB" id="1884766at2759"/>
<dbReference type="PANTHER" id="PTHR32410">
    <property type="entry name" value="CYSTEINE/HISTIDINE-RICH C1 DOMAIN FAMILY PROTEIN"/>
    <property type="match status" value="1"/>
</dbReference>
<keyword evidence="4" id="KW-1185">Reference proteome</keyword>
<protein>
    <submittedName>
        <fullName evidence="3">DC1</fullName>
    </submittedName>
</protein>
<feature type="domain" description="DC1" evidence="2">
    <location>
        <begin position="141"/>
        <end position="188"/>
    </location>
</feature>
<evidence type="ECO:0000313" key="3">
    <source>
        <dbReference type="EMBL" id="KAG7564020.1"/>
    </source>
</evidence>
<dbReference type="PANTHER" id="PTHR32410:SF153">
    <property type="entry name" value="CHP-RICH ZINC FINGER PROTEIN-LIKE-RELATED"/>
    <property type="match status" value="1"/>
</dbReference>
<evidence type="ECO:0000313" key="4">
    <source>
        <dbReference type="Proteomes" id="UP000694251"/>
    </source>
</evidence>
<dbReference type="Proteomes" id="UP000694251">
    <property type="component" value="Chromosome 10"/>
</dbReference>
<sequence>MFMDLLVEAGSLTPEMELISQIFPIHSKLMFLVAETMSLEPEPTKLISLVRKIFSLAISKNSKLKKLTSLCPQAQVTFKEGIIHVIEEVLRPTNNKWKCLPLNWQKFRQPGAEGYTHFFCEACNGENHKEYNKAPLEIKHPLHPKHLLKLVFSKGSLRTRECYCCDKYLGGIFYCCMACDYAIEFFCAKNPPVLYIDHPEWHEHTLALCFSLPHVIKISRHHHRISFTPSFVQGNWFCGVCRIKIDNDYGSYSCIKDGCSYVAHSKCATQSNVWDGVELEGEPEEVEDEEVEPFVTISDGIIQHFSHQHHHLRLDDNTARDYDENKMCQACIMPVYFGNFYSCMQCDFILHEECAKLSRKIHHPIHPHLLTLMGGYDGVMDYHKDTCSACPWLCKAGFFYECSKEGCRFMLHVQCATISEPLVHPSHLHPLLLTSKPGEKQRSCSVCTELGHHSRNETFNCMECDYFALCFKCATLPHRVRYKHDKHMLTLSYGDDTSTTTYWCEVCEGKINLKERF</sequence>
<accession>A0A8T1ZVS5</accession>
<evidence type="ECO:0000256" key="1">
    <source>
        <dbReference type="ARBA" id="ARBA00022737"/>
    </source>
</evidence>
<feature type="domain" description="DC1" evidence="2">
    <location>
        <begin position="220"/>
        <end position="268"/>
    </location>
</feature>
<gene>
    <name evidence="3" type="ORF">ISN44_As10g007760</name>
</gene>
<name>A0A8T1ZVS5_ARASU</name>